<dbReference type="GO" id="GO:0030134">
    <property type="term" value="C:COPII-coated ER to Golgi transport vesicle"/>
    <property type="evidence" value="ECO:0007669"/>
    <property type="project" value="TreeGrafter"/>
</dbReference>
<evidence type="ECO:0000313" key="9">
    <source>
        <dbReference type="EMBL" id="KAJ4834745.1"/>
    </source>
</evidence>
<keyword evidence="5 8" id="KW-1133">Transmembrane helix</keyword>
<comment type="caution">
    <text evidence="9">The sequence shown here is derived from an EMBL/GenBank/DDBJ whole genome shotgun (WGS) entry which is preliminary data.</text>
</comment>
<name>A0A9Q0FNH5_9ROSI</name>
<evidence type="ECO:0000256" key="7">
    <source>
        <dbReference type="ARBA" id="ARBA00024203"/>
    </source>
</evidence>
<evidence type="ECO:0000256" key="5">
    <source>
        <dbReference type="ARBA" id="ARBA00022989"/>
    </source>
</evidence>
<keyword evidence="10" id="KW-1185">Reference proteome</keyword>
<dbReference type="GO" id="GO:0005789">
    <property type="term" value="C:endoplasmic reticulum membrane"/>
    <property type="evidence" value="ECO:0007669"/>
    <property type="project" value="TreeGrafter"/>
</dbReference>
<evidence type="ECO:0000256" key="8">
    <source>
        <dbReference type="SAM" id="Phobius"/>
    </source>
</evidence>
<keyword evidence="4" id="KW-0653">Protein transport</keyword>
<dbReference type="OrthoDB" id="15356at2759"/>
<evidence type="ECO:0000256" key="4">
    <source>
        <dbReference type="ARBA" id="ARBA00022927"/>
    </source>
</evidence>
<sequence length="86" mass="9819">MTWPSRGMEMGFWTVLEAFLLFANAFAILNEERFLAPRGWTLAELQGANRNSVKRQIIGLIHACQFMRIPLILLNIIVILVKLFSG</sequence>
<dbReference type="Proteomes" id="UP001141552">
    <property type="component" value="Unassembled WGS sequence"/>
</dbReference>
<dbReference type="GO" id="GO:0006888">
    <property type="term" value="P:endoplasmic reticulum to Golgi vesicle-mediated transport"/>
    <property type="evidence" value="ECO:0007669"/>
    <property type="project" value="TreeGrafter"/>
</dbReference>
<gene>
    <name evidence="9" type="ORF">Tsubulata_012578</name>
</gene>
<reference evidence="9" key="2">
    <citation type="journal article" date="2023" name="Plants (Basel)">
        <title>Annotation of the Turnera subulata (Passifloraceae) Draft Genome Reveals the S-Locus Evolved after the Divergence of Turneroideae from Passifloroideae in a Stepwise Manner.</title>
        <authorList>
            <person name="Henning P.M."/>
            <person name="Roalson E.H."/>
            <person name="Mir W."/>
            <person name="McCubbin A.G."/>
            <person name="Shore J.S."/>
        </authorList>
    </citation>
    <scope>NUCLEOTIDE SEQUENCE</scope>
    <source>
        <strain evidence="9">F60SS</strain>
    </source>
</reference>
<evidence type="ECO:0000256" key="6">
    <source>
        <dbReference type="ARBA" id="ARBA00023136"/>
    </source>
</evidence>
<proteinExistence type="inferred from homology"/>
<evidence type="ECO:0000256" key="1">
    <source>
        <dbReference type="ARBA" id="ARBA00004370"/>
    </source>
</evidence>
<evidence type="ECO:0000256" key="3">
    <source>
        <dbReference type="ARBA" id="ARBA00022692"/>
    </source>
</evidence>
<dbReference type="AlphaFoldDB" id="A0A9Q0FNH5"/>
<keyword evidence="2" id="KW-0813">Transport</keyword>
<dbReference type="GO" id="GO:0000139">
    <property type="term" value="C:Golgi membrane"/>
    <property type="evidence" value="ECO:0007669"/>
    <property type="project" value="TreeGrafter"/>
</dbReference>
<dbReference type="PANTHER" id="PTHR15858:SF0">
    <property type="entry name" value="IMMEDIATE EARLY RESPONSE 3-INTERACTING PROTEIN 1"/>
    <property type="match status" value="1"/>
</dbReference>
<accession>A0A9Q0FNH5</accession>
<dbReference type="InterPro" id="IPR013880">
    <property type="entry name" value="Yos1"/>
</dbReference>
<reference evidence="9" key="1">
    <citation type="submission" date="2022-02" db="EMBL/GenBank/DDBJ databases">
        <authorList>
            <person name="Henning P.M."/>
            <person name="McCubbin A.G."/>
            <person name="Shore J.S."/>
        </authorList>
    </citation>
    <scope>NUCLEOTIDE SEQUENCE</scope>
    <source>
        <strain evidence="9">F60SS</strain>
        <tissue evidence="9">Leaves</tissue>
    </source>
</reference>
<feature type="transmembrane region" description="Helical" evidence="8">
    <location>
        <begin position="57"/>
        <end position="81"/>
    </location>
</feature>
<dbReference type="PANTHER" id="PTHR15858">
    <property type="entry name" value="IMMEDIATE EARLY RESPONSE 3-INTERACTING PROTEIN 1"/>
    <property type="match status" value="1"/>
</dbReference>
<evidence type="ECO:0000256" key="2">
    <source>
        <dbReference type="ARBA" id="ARBA00022448"/>
    </source>
</evidence>
<organism evidence="9 10">
    <name type="scientific">Turnera subulata</name>
    <dbReference type="NCBI Taxonomy" id="218843"/>
    <lineage>
        <taxon>Eukaryota</taxon>
        <taxon>Viridiplantae</taxon>
        <taxon>Streptophyta</taxon>
        <taxon>Embryophyta</taxon>
        <taxon>Tracheophyta</taxon>
        <taxon>Spermatophyta</taxon>
        <taxon>Magnoliopsida</taxon>
        <taxon>eudicotyledons</taxon>
        <taxon>Gunneridae</taxon>
        <taxon>Pentapetalae</taxon>
        <taxon>rosids</taxon>
        <taxon>fabids</taxon>
        <taxon>Malpighiales</taxon>
        <taxon>Passifloraceae</taxon>
        <taxon>Turnera</taxon>
    </lineage>
</organism>
<evidence type="ECO:0000313" key="10">
    <source>
        <dbReference type="Proteomes" id="UP001141552"/>
    </source>
</evidence>
<evidence type="ECO:0008006" key="11">
    <source>
        <dbReference type="Google" id="ProtNLM"/>
    </source>
</evidence>
<dbReference type="GO" id="GO:0015031">
    <property type="term" value="P:protein transport"/>
    <property type="evidence" value="ECO:0007669"/>
    <property type="project" value="UniProtKB-KW"/>
</dbReference>
<dbReference type="Pfam" id="PF08571">
    <property type="entry name" value="Yos1"/>
    <property type="match status" value="1"/>
</dbReference>
<keyword evidence="3 8" id="KW-0812">Transmembrane</keyword>
<comment type="subcellular location">
    <subcellularLocation>
        <location evidence="1">Membrane</location>
    </subcellularLocation>
</comment>
<protein>
    <recommendedName>
        <fullName evidence="11">Yos1-like protein</fullName>
    </recommendedName>
</protein>
<dbReference type="EMBL" id="JAKUCV010004627">
    <property type="protein sequence ID" value="KAJ4834745.1"/>
    <property type="molecule type" value="Genomic_DNA"/>
</dbReference>
<keyword evidence="6 8" id="KW-0472">Membrane</keyword>
<comment type="similarity">
    <text evidence="7">Belongs to the YOS1 family.</text>
</comment>